<organism evidence="15 16">
    <name type="scientific">Sporosarcina newyorkensis 2681</name>
    <dbReference type="NCBI Taxonomy" id="1027292"/>
    <lineage>
        <taxon>Bacteria</taxon>
        <taxon>Bacillati</taxon>
        <taxon>Bacillota</taxon>
        <taxon>Bacilli</taxon>
        <taxon>Bacillales</taxon>
        <taxon>Caryophanaceae</taxon>
        <taxon>Sporosarcina</taxon>
    </lineage>
</organism>
<evidence type="ECO:0000313" key="15">
    <source>
        <dbReference type="EMBL" id="EGQ23186.1"/>
    </source>
</evidence>
<gene>
    <name evidence="15" type="primary">cysK</name>
    <name evidence="15" type="ORF">HMPREF9372_2757</name>
</gene>
<keyword evidence="9 13" id="KW-0198">Cysteine biosynthesis</keyword>
<comment type="cofactor">
    <cofactor evidence="1 11 13">
        <name>pyridoxal 5'-phosphate</name>
        <dbReference type="ChEBI" id="CHEBI:597326"/>
    </cofactor>
</comment>
<evidence type="ECO:0000313" key="16">
    <source>
        <dbReference type="Proteomes" id="UP000005316"/>
    </source>
</evidence>
<dbReference type="InterPro" id="IPR050214">
    <property type="entry name" value="Cys_Synth/Cystath_Beta-Synth"/>
</dbReference>
<dbReference type="FunFam" id="3.40.50.1100:FF:000003">
    <property type="entry name" value="Cystathionine beta-synthase"/>
    <property type="match status" value="1"/>
</dbReference>
<dbReference type="Pfam" id="PF00291">
    <property type="entry name" value="PALP"/>
    <property type="match status" value="1"/>
</dbReference>
<dbReference type="InterPro" id="IPR005856">
    <property type="entry name" value="Cys_synth"/>
</dbReference>
<feature type="binding site" evidence="11">
    <location>
        <position position="283"/>
    </location>
    <ligand>
        <name>pyridoxal 5'-phosphate</name>
        <dbReference type="ChEBI" id="CHEBI:597326"/>
    </ligand>
</feature>
<dbReference type="UniPathway" id="UPA00136">
    <property type="reaction ID" value="UER00200"/>
</dbReference>
<dbReference type="NCBIfam" id="TIGR01136">
    <property type="entry name" value="cysKM"/>
    <property type="match status" value="1"/>
</dbReference>
<evidence type="ECO:0000256" key="13">
    <source>
        <dbReference type="RuleBase" id="RU003985"/>
    </source>
</evidence>
<comment type="similarity">
    <text evidence="3 13">Belongs to the cysteine synthase/cystathionine beta-synthase family.</text>
</comment>
<comment type="pathway">
    <text evidence="2">Amino-acid biosynthesis; L-cysteine biosynthesis; L-cysteine from L-serine: step 2/2.</text>
</comment>
<dbReference type="STRING" id="759851.SAMN04244570_0367"/>
<feature type="modified residue" description="N6-(pyridoxal phosphate)lysine" evidence="12">
    <location>
        <position position="63"/>
    </location>
</feature>
<dbReference type="Proteomes" id="UP000005316">
    <property type="component" value="Unassembled WGS sequence"/>
</dbReference>
<feature type="binding site" evidence="11">
    <location>
        <position position="93"/>
    </location>
    <ligand>
        <name>pyridoxal 5'-phosphate</name>
        <dbReference type="ChEBI" id="CHEBI:597326"/>
    </ligand>
</feature>
<feature type="binding site" evidence="11">
    <location>
        <begin position="195"/>
        <end position="199"/>
    </location>
    <ligand>
        <name>pyridoxal 5'-phosphate</name>
        <dbReference type="ChEBI" id="CHEBI:597326"/>
    </ligand>
</feature>
<keyword evidence="6 13" id="KW-0028">Amino-acid biosynthesis</keyword>
<dbReference type="eggNOG" id="COG0031">
    <property type="taxonomic scope" value="Bacteria"/>
</dbReference>
<dbReference type="InterPro" id="IPR001216">
    <property type="entry name" value="P-phosphate_BS"/>
</dbReference>
<dbReference type="PROSITE" id="PS00901">
    <property type="entry name" value="CYS_SYNTHASE"/>
    <property type="match status" value="1"/>
</dbReference>
<name>F9DVC6_9BACL</name>
<evidence type="ECO:0000256" key="8">
    <source>
        <dbReference type="ARBA" id="ARBA00022898"/>
    </source>
</evidence>
<proteinExistence type="inferred from homology"/>
<dbReference type="GO" id="GO:0006535">
    <property type="term" value="P:cysteine biosynthetic process from serine"/>
    <property type="evidence" value="ECO:0007669"/>
    <property type="project" value="UniProtKB-UniRule"/>
</dbReference>
<evidence type="ECO:0000256" key="4">
    <source>
        <dbReference type="ARBA" id="ARBA00012681"/>
    </source>
</evidence>
<dbReference type="CDD" id="cd01561">
    <property type="entry name" value="CBS_like"/>
    <property type="match status" value="1"/>
</dbReference>
<dbReference type="FunFam" id="3.40.50.1100:FF:000118">
    <property type="entry name" value="Related to CYS4-cystathionine beta-synthase"/>
    <property type="match status" value="1"/>
</dbReference>
<dbReference type="NCBIfam" id="TIGR01139">
    <property type="entry name" value="cysK"/>
    <property type="match status" value="1"/>
</dbReference>
<reference evidence="15 16" key="1">
    <citation type="submission" date="2011-04" db="EMBL/GenBank/DDBJ databases">
        <authorList>
            <person name="Muzny D."/>
            <person name="Qin X."/>
            <person name="Deng J."/>
            <person name="Jiang H."/>
            <person name="Liu Y."/>
            <person name="Qu J."/>
            <person name="Song X.-Z."/>
            <person name="Zhang L."/>
            <person name="Thornton R."/>
            <person name="Coyle M."/>
            <person name="Francisco L."/>
            <person name="Jackson L."/>
            <person name="Javaid M."/>
            <person name="Korchina V."/>
            <person name="Kovar C."/>
            <person name="Mata R."/>
            <person name="Mathew T."/>
            <person name="Ngo R."/>
            <person name="Nguyen L."/>
            <person name="Nguyen N."/>
            <person name="Okwuonu G."/>
            <person name="Ongeri F."/>
            <person name="Pham C."/>
            <person name="Simmons D."/>
            <person name="Wilczek-Boney K."/>
            <person name="Hale W."/>
            <person name="Jakkamsetti A."/>
            <person name="Pham P."/>
            <person name="Ruth R."/>
            <person name="San Lucas F."/>
            <person name="Warren J."/>
            <person name="Zhang J."/>
            <person name="Zhao Z."/>
            <person name="Zhou C."/>
            <person name="Zhu D."/>
            <person name="Lee S."/>
            <person name="Bess C."/>
            <person name="Blankenburg K."/>
            <person name="Forbes L."/>
            <person name="Fu Q."/>
            <person name="Gubbala S."/>
            <person name="Hirani K."/>
            <person name="Jayaseelan J.C."/>
            <person name="Lara F."/>
            <person name="Munidasa M."/>
            <person name="Palculict T."/>
            <person name="Patil S."/>
            <person name="Pu L.-L."/>
            <person name="Saada N."/>
            <person name="Tang L."/>
            <person name="Weissenberger G."/>
            <person name="Zhu Y."/>
            <person name="Hemphill L."/>
            <person name="Shang Y."/>
            <person name="Youmans B."/>
            <person name="Ayvaz T."/>
            <person name="Ross M."/>
            <person name="Santibanez J."/>
            <person name="Aqrawi P."/>
            <person name="Gross S."/>
            <person name="Joshi V."/>
            <person name="Fowler G."/>
            <person name="Nazareth L."/>
            <person name="Reid J."/>
            <person name="Worley K."/>
            <person name="Petrosino J."/>
            <person name="Highlander S."/>
            <person name="Gibbs R."/>
        </authorList>
    </citation>
    <scope>NUCLEOTIDE SEQUENCE [LARGE SCALE GENOMIC DNA]</scope>
    <source>
        <strain evidence="15 16">2681</strain>
    </source>
</reference>
<evidence type="ECO:0000256" key="7">
    <source>
        <dbReference type="ARBA" id="ARBA00022679"/>
    </source>
</evidence>
<comment type="caution">
    <text evidence="15">The sequence shown here is derived from an EMBL/GenBank/DDBJ whole genome shotgun (WGS) entry which is preliminary data.</text>
</comment>
<dbReference type="InterPro" id="IPR036052">
    <property type="entry name" value="TrpB-like_PALP_sf"/>
</dbReference>
<evidence type="ECO:0000256" key="1">
    <source>
        <dbReference type="ARBA" id="ARBA00001933"/>
    </source>
</evidence>
<evidence type="ECO:0000259" key="14">
    <source>
        <dbReference type="Pfam" id="PF00291"/>
    </source>
</evidence>
<dbReference type="EMBL" id="AFPZ01000087">
    <property type="protein sequence ID" value="EGQ23186.1"/>
    <property type="molecule type" value="Genomic_DNA"/>
</dbReference>
<dbReference type="InterPro" id="IPR001926">
    <property type="entry name" value="TrpB-like_PALP"/>
</dbReference>
<evidence type="ECO:0000256" key="9">
    <source>
        <dbReference type="ARBA" id="ARBA00023192"/>
    </source>
</evidence>
<feature type="domain" description="Tryptophan synthase beta chain-like PALP" evidence="14">
    <location>
        <begin position="28"/>
        <end position="309"/>
    </location>
</feature>
<evidence type="ECO:0000256" key="10">
    <source>
        <dbReference type="ARBA" id="ARBA00047931"/>
    </source>
</evidence>
<dbReference type="EC" id="2.5.1.47" evidence="4 13"/>
<dbReference type="AlphaFoldDB" id="F9DVC6"/>
<evidence type="ECO:0000256" key="5">
    <source>
        <dbReference type="ARBA" id="ARBA00019371"/>
    </source>
</evidence>
<dbReference type="Gene3D" id="3.40.50.1100">
    <property type="match status" value="2"/>
</dbReference>
<dbReference type="HOGENOM" id="CLU_021018_1_0_9"/>
<evidence type="ECO:0000256" key="6">
    <source>
        <dbReference type="ARBA" id="ARBA00022605"/>
    </source>
</evidence>
<protein>
    <recommendedName>
        <fullName evidence="5 13">Cysteine synthase</fullName>
        <ecNumber evidence="4 13">2.5.1.47</ecNumber>
    </recommendedName>
</protein>
<keyword evidence="8 11" id="KW-0663">Pyridoxal phosphate</keyword>
<dbReference type="SUPFAM" id="SSF53686">
    <property type="entry name" value="Tryptophan synthase beta subunit-like PLP-dependent enzymes"/>
    <property type="match status" value="1"/>
</dbReference>
<evidence type="ECO:0000256" key="11">
    <source>
        <dbReference type="PIRSR" id="PIRSR605856-50"/>
    </source>
</evidence>
<dbReference type="InterPro" id="IPR005859">
    <property type="entry name" value="CysK"/>
</dbReference>
<dbReference type="PANTHER" id="PTHR10314">
    <property type="entry name" value="CYSTATHIONINE BETA-SYNTHASE"/>
    <property type="match status" value="1"/>
</dbReference>
<evidence type="ECO:0000256" key="3">
    <source>
        <dbReference type="ARBA" id="ARBA00007103"/>
    </source>
</evidence>
<accession>F9DVC6</accession>
<evidence type="ECO:0000256" key="2">
    <source>
        <dbReference type="ARBA" id="ARBA00004962"/>
    </source>
</evidence>
<comment type="catalytic activity">
    <reaction evidence="10 13">
        <text>O-acetyl-L-serine + hydrogen sulfide = L-cysteine + acetate</text>
        <dbReference type="Rhea" id="RHEA:14829"/>
        <dbReference type="ChEBI" id="CHEBI:29919"/>
        <dbReference type="ChEBI" id="CHEBI:30089"/>
        <dbReference type="ChEBI" id="CHEBI:35235"/>
        <dbReference type="ChEBI" id="CHEBI:58340"/>
        <dbReference type="EC" id="2.5.1.47"/>
    </reaction>
</comment>
<sequence>MINSTKHINLLGIRSGSNMSRVGNSIIDLIGKTPLVKLNRLTGAEDAEVYLKLEFFNPGSSVKDRIALAMIEAAEKNGNLKDGSTIIEPTSGNTGIGLAMVAAAKGYKAVLVMPDTMSLERRNLLRAYGAELVLTPGAEGMKGAIAKAEELSKENGWFLPQQFNNEANPEVHRLTTGPEIADALDRVDAFISGIGTGGTITGAGEVLKERFPEIKIVAVEPEDSAVLSGGKPGPHKIQGIGAGFVPKVLDTDIYDEIIQVSNDDAYAIARRAAREEGILGGVSSGAAISAALQVAKKLGKGKKVVAILPSNGERYLSTPLYQFDEE</sequence>
<keyword evidence="7 13" id="KW-0808">Transferase</keyword>
<dbReference type="GO" id="GO:0004124">
    <property type="term" value="F:cysteine synthase activity"/>
    <property type="evidence" value="ECO:0007669"/>
    <property type="project" value="UniProtKB-UniRule"/>
</dbReference>
<evidence type="ECO:0000256" key="12">
    <source>
        <dbReference type="PIRSR" id="PIRSR605856-51"/>
    </source>
</evidence>